<dbReference type="Pfam" id="PF24847">
    <property type="entry name" value="DUF7722"/>
    <property type="match status" value="1"/>
</dbReference>
<name>A0A6N2N8U8_SALVM</name>
<dbReference type="PANTHER" id="PTHR33513:SF45">
    <property type="entry name" value="CYTOPLASMIC TRNA 2-THIOLATION PROTEIN"/>
    <property type="match status" value="1"/>
</dbReference>
<accession>A0A6N2N8U8</accession>
<evidence type="ECO:0000313" key="3">
    <source>
        <dbReference type="EMBL" id="VFU58334.1"/>
    </source>
</evidence>
<dbReference type="InterPro" id="IPR056139">
    <property type="entry name" value="DUF7722"/>
</dbReference>
<reference evidence="3" key="1">
    <citation type="submission" date="2019-03" db="EMBL/GenBank/DDBJ databases">
        <authorList>
            <person name="Mank J."/>
            <person name="Almeida P."/>
        </authorList>
    </citation>
    <scope>NUCLEOTIDE SEQUENCE</scope>
    <source>
        <strain evidence="3">78183</strain>
    </source>
</reference>
<feature type="region of interest" description="Disordered" evidence="1">
    <location>
        <begin position="47"/>
        <end position="71"/>
    </location>
</feature>
<organism evidence="3">
    <name type="scientific">Salix viminalis</name>
    <name type="common">Common osier</name>
    <name type="synonym">Basket willow</name>
    <dbReference type="NCBI Taxonomy" id="40686"/>
    <lineage>
        <taxon>Eukaryota</taxon>
        <taxon>Viridiplantae</taxon>
        <taxon>Streptophyta</taxon>
        <taxon>Embryophyta</taxon>
        <taxon>Tracheophyta</taxon>
        <taxon>Spermatophyta</taxon>
        <taxon>Magnoliopsida</taxon>
        <taxon>eudicotyledons</taxon>
        <taxon>Gunneridae</taxon>
        <taxon>Pentapetalae</taxon>
        <taxon>rosids</taxon>
        <taxon>fabids</taxon>
        <taxon>Malpighiales</taxon>
        <taxon>Salicaceae</taxon>
        <taxon>Saliceae</taxon>
        <taxon>Salix</taxon>
    </lineage>
</organism>
<feature type="compositionally biased region" description="Basic and acidic residues" evidence="1">
    <location>
        <begin position="49"/>
        <end position="67"/>
    </location>
</feature>
<sequence>MQLAPVLLPHEKLNQSILMTPNMRIEPATAMAPTMILPIKHQTISHKSRITELRREDSEKNRFDRMDGKKKKEAGCFQMPLHYPKYTMKDYQTMPEWQLDRLLADYGLPVHDELAYKREFAIGAFLWPSFQQEQKPST</sequence>
<feature type="domain" description="DUF7722" evidence="2">
    <location>
        <begin position="83"/>
        <end position="128"/>
    </location>
</feature>
<gene>
    <name evidence="3" type="ORF">SVIM_LOCUS425624</name>
</gene>
<dbReference type="EMBL" id="CAADRP010001985">
    <property type="protein sequence ID" value="VFU58334.1"/>
    <property type="molecule type" value="Genomic_DNA"/>
</dbReference>
<dbReference type="AlphaFoldDB" id="A0A6N2N8U8"/>
<evidence type="ECO:0000259" key="2">
    <source>
        <dbReference type="Pfam" id="PF24847"/>
    </source>
</evidence>
<evidence type="ECO:0000256" key="1">
    <source>
        <dbReference type="SAM" id="MobiDB-lite"/>
    </source>
</evidence>
<protein>
    <recommendedName>
        <fullName evidence="2">DUF7722 domain-containing protein</fullName>
    </recommendedName>
</protein>
<dbReference type="PANTHER" id="PTHR33513">
    <property type="entry name" value="OS06G0523300 PROTEIN"/>
    <property type="match status" value="1"/>
</dbReference>
<proteinExistence type="predicted"/>